<proteinExistence type="predicted"/>
<name>A0A0L0HBT7_SPIPD</name>
<dbReference type="VEuPathDB" id="FungiDB:SPPG_06101"/>
<organism evidence="2 3">
    <name type="scientific">Spizellomyces punctatus (strain DAOM BR117)</name>
    <dbReference type="NCBI Taxonomy" id="645134"/>
    <lineage>
        <taxon>Eukaryota</taxon>
        <taxon>Fungi</taxon>
        <taxon>Fungi incertae sedis</taxon>
        <taxon>Chytridiomycota</taxon>
        <taxon>Chytridiomycota incertae sedis</taxon>
        <taxon>Chytridiomycetes</taxon>
        <taxon>Spizellomycetales</taxon>
        <taxon>Spizellomycetaceae</taxon>
        <taxon>Spizellomyces</taxon>
    </lineage>
</organism>
<dbReference type="EMBL" id="KQ257460">
    <property type="protein sequence ID" value="KNC98396.1"/>
    <property type="molecule type" value="Genomic_DNA"/>
</dbReference>
<dbReference type="FunCoup" id="A0A0L0HBT7">
    <property type="interactions" value="91"/>
</dbReference>
<sequence length="233" mass="26021">MSRIPCITLLGDSLTQHAFPKGWGTHLQTIYTRKADILNRGLSGYNSTWCTNLLPDILGSPTVLIIMLGTNDSVLESVNPTHHVPIEIYKSNLEVIVNFAQDGGVRVLVLTPPPVIISDWKKVREAQGRECDRSLEMVGLYRRACLDIMERLGVSVLDTWQVFLGGNEYSVEALDGVFSDGVHLAEKGHEMLGRAVVEKIQTVWKDLDPDEMPLWAPLHTEIANSHQIRKSLQ</sequence>
<dbReference type="Gene3D" id="3.40.50.1110">
    <property type="entry name" value="SGNH hydrolase"/>
    <property type="match status" value="1"/>
</dbReference>
<dbReference type="Proteomes" id="UP000053201">
    <property type="component" value="Unassembled WGS sequence"/>
</dbReference>
<dbReference type="AlphaFoldDB" id="A0A0L0HBT7"/>
<accession>A0A0L0HBT7</accession>
<dbReference type="InterPro" id="IPR036514">
    <property type="entry name" value="SGNH_hydro_sf"/>
</dbReference>
<dbReference type="SUPFAM" id="SSF52266">
    <property type="entry name" value="SGNH hydrolase"/>
    <property type="match status" value="1"/>
</dbReference>
<evidence type="ECO:0000313" key="2">
    <source>
        <dbReference type="EMBL" id="KNC98396.1"/>
    </source>
</evidence>
<evidence type="ECO:0000313" key="3">
    <source>
        <dbReference type="Proteomes" id="UP000053201"/>
    </source>
</evidence>
<dbReference type="InterPro" id="IPR013830">
    <property type="entry name" value="SGNH_hydro"/>
</dbReference>
<evidence type="ECO:0000259" key="1">
    <source>
        <dbReference type="Pfam" id="PF13472"/>
    </source>
</evidence>
<dbReference type="eggNOG" id="KOG3035">
    <property type="taxonomic scope" value="Eukaryota"/>
</dbReference>
<dbReference type="STRING" id="645134.A0A0L0HBT7"/>
<dbReference type="GeneID" id="27689433"/>
<dbReference type="OrthoDB" id="671439at2759"/>
<dbReference type="InParanoid" id="A0A0L0HBT7"/>
<keyword evidence="3" id="KW-1185">Reference proteome</keyword>
<protein>
    <recommendedName>
        <fullName evidence="1">SGNH hydrolase-type esterase domain-containing protein</fullName>
    </recommendedName>
</protein>
<dbReference type="PANTHER" id="PTHR14209">
    <property type="entry name" value="ISOAMYL ACETATE-HYDROLYZING ESTERASE 1"/>
    <property type="match status" value="1"/>
</dbReference>
<dbReference type="PANTHER" id="PTHR14209:SF19">
    <property type="entry name" value="ISOAMYL ACETATE-HYDROLYZING ESTERASE 1 HOMOLOG"/>
    <property type="match status" value="1"/>
</dbReference>
<reference evidence="2 3" key="1">
    <citation type="submission" date="2009-08" db="EMBL/GenBank/DDBJ databases">
        <title>The Genome Sequence of Spizellomyces punctatus strain DAOM BR117.</title>
        <authorList>
            <consortium name="The Broad Institute Genome Sequencing Platform"/>
            <person name="Russ C."/>
            <person name="Cuomo C."/>
            <person name="Shea T."/>
            <person name="Young S.K."/>
            <person name="Zeng Q."/>
            <person name="Koehrsen M."/>
            <person name="Haas B."/>
            <person name="Borodovsky M."/>
            <person name="Guigo R."/>
            <person name="Alvarado L."/>
            <person name="Berlin A."/>
            <person name="Bochicchio J."/>
            <person name="Borenstein D."/>
            <person name="Chapman S."/>
            <person name="Chen Z."/>
            <person name="Engels R."/>
            <person name="Freedman E."/>
            <person name="Gellesch M."/>
            <person name="Goldberg J."/>
            <person name="Griggs A."/>
            <person name="Gujja S."/>
            <person name="Heiman D."/>
            <person name="Hepburn T."/>
            <person name="Howarth C."/>
            <person name="Jen D."/>
            <person name="Larson L."/>
            <person name="Lewis B."/>
            <person name="Mehta T."/>
            <person name="Park D."/>
            <person name="Pearson M."/>
            <person name="Roberts A."/>
            <person name="Saif S."/>
            <person name="Shenoy N."/>
            <person name="Sisk P."/>
            <person name="Stolte C."/>
            <person name="Sykes S."/>
            <person name="Thomson T."/>
            <person name="Walk T."/>
            <person name="White J."/>
            <person name="Yandava C."/>
            <person name="Burger G."/>
            <person name="Gray M.W."/>
            <person name="Holland P.W.H."/>
            <person name="King N."/>
            <person name="Lang F.B.F."/>
            <person name="Roger A.J."/>
            <person name="Ruiz-Trillo I."/>
            <person name="Lander E."/>
            <person name="Nusbaum C."/>
        </authorList>
    </citation>
    <scope>NUCLEOTIDE SEQUENCE [LARGE SCALE GENOMIC DNA]</scope>
    <source>
        <strain evidence="2 3">DAOM BR117</strain>
    </source>
</reference>
<feature type="domain" description="SGNH hydrolase-type esterase" evidence="1">
    <location>
        <begin position="9"/>
        <end position="190"/>
    </location>
</feature>
<dbReference type="CDD" id="cd01838">
    <property type="entry name" value="Isoamyl_acetate_hydrolase_like"/>
    <property type="match status" value="1"/>
</dbReference>
<dbReference type="OMA" id="VPIDRYK"/>
<gene>
    <name evidence="2" type="ORF">SPPG_06101</name>
</gene>
<dbReference type="Pfam" id="PF13472">
    <property type="entry name" value="Lipase_GDSL_2"/>
    <property type="match status" value="1"/>
</dbReference>
<dbReference type="InterPro" id="IPR045136">
    <property type="entry name" value="Iah1-like"/>
</dbReference>
<dbReference type="RefSeq" id="XP_016606436.1">
    <property type="nucleotide sequence ID" value="XM_016754308.1"/>
</dbReference>